<evidence type="ECO:0000313" key="4">
    <source>
        <dbReference type="Proteomes" id="UP000887013"/>
    </source>
</evidence>
<sequence length="78" mass="8998">MNCDLMLPQCTYSPDKERRRTRCDSTKESNDSRFCFVRAVQHSTESEKERSQPSGNNGTKTPRDVRQTKLPLFKRGGC</sequence>
<protein>
    <submittedName>
        <fullName evidence="2">Uncharacterized protein</fullName>
    </submittedName>
</protein>
<comment type="caution">
    <text evidence="2">The sequence shown here is derived from an EMBL/GenBank/DDBJ whole genome shotgun (WGS) entry which is preliminary data.</text>
</comment>
<evidence type="ECO:0000256" key="1">
    <source>
        <dbReference type="SAM" id="MobiDB-lite"/>
    </source>
</evidence>
<evidence type="ECO:0000313" key="3">
    <source>
        <dbReference type="EMBL" id="GFT97471.1"/>
    </source>
</evidence>
<dbReference type="EMBL" id="BMAW01008047">
    <property type="protein sequence ID" value="GFT06611.1"/>
    <property type="molecule type" value="Genomic_DNA"/>
</dbReference>
<evidence type="ECO:0000313" key="2">
    <source>
        <dbReference type="EMBL" id="GFT06611.1"/>
    </source>
</evidence>
<dbReference type="Proteomes" id="UP000887013">
    <property type="component" value="Unassembled WGS sequence"/>
</dbReference>
<name>A0A8X6TFX3_NEPPI</name>
<accession>A0A8X6TFX3</accession>
<proteinExistence type="predicted"/>
<gene>
    <name evidence="2" type="ORF">NPIL_19281</name>
    <name evidence="3" type="ORF">NPIL_466141</name>
</gene>
<dbReference type="EMBL" id="BMAW01075528">
    <property type="protein sequence ID" value="GFT97471.1"/>
    <property type="molecule type" value="Genomic_DNA"/>
</dbReference>
<keyword evidence="4" id="KW-1185">Reference proteome</keyword>
<dbReference type="AlphaFoldDB" id="A0A8X6TFX3"/>
<reference evidence="2" key="1">
    <citation type="submission" date="2020-08" db="EMBL/GenBank/DDBJ databases">
        <title>Multicomponent nature underlies the extraordinary mechanical properties of spider dragline silk.</title>
        <authorList>
            <person name="Kono N."/>
            <person name="Nakamura H."/>
            <person name="Mori M."/>
            <person name="Yoshida Y."/>
            <person name="Ohtoshi R."/>
            <person name="Malay A.D."/>
            <person name="Moran D.A.P."/>
            <person name="Tomita M."/>
            <person name="Numata K."/>
            <person name="Arakawa K."/>
        </authorList>
    </citation>
    <scope>NUCLEOTIDE SEQUENCE</scope>
</reference>
<organism evidence="2 4">
    <name type="scientific">Nephila pilipes</name>
    <name type="common">Giant wood spider</name>
    <name type="synonym">Nephila maculata</name>
    <dbReference type="NCBI Taxonomy" id="299642"/>
    <lineage>
        <taxon>Eukaryota</taxon>
        <taxon>Metazoa</taxon>
        <taxon>Ecdysozoa</taxon>
        <taxon>Arthropoda</taxon>
        <taxon>Chelicerata</taxon>
        <taxon>Arachnida</taxon>
        <taxon>Araneae</taxon>
        <taxon>Araneomorphae</taxon>
        <taxon>Entelegynae</taxon>
        <taxon>Araneoidea</taxon>
        <taxon>Nephilidae</taxon>
        <taxon>Nephila</taxon>
    </lineage>
</organism>
<feature type="region of interest" description="Disordered" evidence="1">
    <location>
        <begin position="41"/>
        <end position="78"/>
    </location>
</feature>